<sequence length="352" mass="37939">MMGKTGTGLLVGASAVAAAGFAGGGWALRNLKTYDRARARTRSAGFVEKQVSIDGSTINYAAGPAGGKPPLVLIHGQAVDWQNYAPVLPALAEDFTVFAVDVHGHGKSGRAPGKYSAAAIGTDLARFVERVVGAPAVVSGHSSGGQLAAWLAGNRPDLVRAAVLEDPPLFTTLLPRAEKTWNWVDLATTCHAFLESGETDWTAYSFAHQKLWDFFGGGAERIVRSGLARHTKHPDRPITLFFMPPSWNDLQRATTAYDPRFGEAFYTGRWDEGFDHERTLRTIEAPTTLIHANWTYGAGGILQGALDDQDAQRIVSLIGDGELVKVDSGHNVHGEQPARFTEVVRAIKARLR</sequence>
<reference evidence="3" key="1">
    <citation type="journal article" date="2019" name="Int. J. Syst. Evol. Microbiol.">
        <title>The Global Catalogue of Microorganisms (GCM) 10K type strain sequencing project: providing services to taxonomists for standard genome sequencing and annotation.</title>
        <authorList>
            <consortium name="The Broad Institute Genomics Platform"/>
            <consortium name="The Broad Institute Genome Sequencing Center for Infectious Disease"/>
            <person name="Wu L."/>
            <person name="Ma J."/>
        </authorList>
    </citation>
    <scope>NUCLEOTIDE SEQUENCE [LARGE SCALE GENOMIC DNA]</scope>
    <source>
        <strain evidence="3">JCM 16898</strain>
    </source>
</reference>
<proteinExistence type="predicted"/>
<dbReference type="Proteomes" id="UP001500689">
    <property type="component" value="Unassembled WGS sequence"/>
</dbReference>
<dbReference type="SUPFAM" id="SSF53474">
    <property type="entry name" value="alpha/beta-Hydrolases"/>
    <property type="match status" value="1"/>
</dbReference>
<comment type="caution">
    <text evidence="2">The sequence shown here is derived from an EMBL/GenBank/DDBJ whole genome shotgun (WGS) entry which is preliminary data.</text>
</comment>
<keyword evidence="2" id="KW-0378">Hydrolase</keyword>
<dbReference type="InterPro" id="IPR029058">
    <property type="entry name" value="AB_hydrolase_fold"/>
</dbReference>
<protein>
    <submittedName>
        <fullName evidence="2">Alpha/beta hydrolase</fullName>
    </submittedName>
</protein>
<feature type="domain" description="AB hydrolase-1" evidence="1">
    <location>
        <begin position="69"/>
        <end position="174"/>
    </location>
</feature>
<organism evidence="2 3">
    <name type="scientific">Amycolatopsis ultiminotia</name>
    <dbReference type="NCBI Taxonomy" id="543629"/>
    <lineage>
        <taxon>Bacteria</taxon>
        <taxon>Bacillati</taxon>
        <taxon>Actinomycetota</taxon>
        <taxon>Actinomycetes</taxon>
        <taxon>Pseudonocardiales</taxon>
        <taxon>Pseudonocardiaceae</taxon>
        <taxon>Amycolatopsis</taxon>
    </lineage>
</organism>
<keyword evidence="3" id="KW-1185">Reference proteome</keyword>
<dbReference type="Gene3D" id="3.40.50.1820">
    <property type="entry name" value="alpha/beta hydrolase"/>
    <property type="match status" value="1"/>
</dbReference>
<dbReference type="Pfam" id="PF00561">
    <property type="entry name" value="Abhydrolase_1"/>
    <property type="match status" value="1"/>
</dbReference>
<dbReference type="PANTHER" id="PTHR46438">
    <property type="entry name" value="ALPHA/BETA-HYDROLASES SUPERFAMILY PROTEIN"/>
    <property type="match status" value="1"/>
</dbReference>
<evidence type="ECO:0000313" key="3">
    <source>
        <dbReference type="Proteomes" id="UP001500689"/>
    </source>
</evidence>
<evidence type="ECO:0000313" key="2">
    <source>
        <dbReference type="EMBL" id="GAA3574320.1"/>
    </source>
</evidence>
<name>A0ABP6XYX1_9PSEU</name>
<dbReference type="GO" id="GO:0016787">
    <property type="term" value="F:hydrolase activity"/>
    <property type="evidence" value="ECO:0007669"/>
    <property type="project" value="UniProtKB-KW"/>
</dbReference>
<dbReference type="PANTHER" id="PTHR46438:SF2">
    <property type="entry name" value="ALPHA_BETA-HYDROLASES SUPERFAMILY PROTEIN"/>
    <property type="match status" value="1"/>
</dbReference>
<dbReference type="EMBL" id="BAAAZN010000019">
    <property type="protein sequence ID" value="GAA3574320.1"/>
    <property type="molecule type" value="Genomic_DNA"/>
</dbReference>
<gene>
    <name evidence="2" type="ORF">GCM10022222_68430</name>
</gene>
<accession>A0ABP6XYX1</accession>
<dbReference type="InterPro" id="IPR000073">
    <property type="entry name" value="AB_hydrolase_1"/>
</dbReference>
<dbReference type="RefSeq" id="WP_344867287.1">
    <property type="nucleotide sequence ID" value="NZ_BAAAZN010000019.1"/>
</dbReference>
<evidence type="ECO:0000259" key="1">
    <source>
        <dbReference type="Pfam" id="PF00561"/>
    </source>
</evidence>